<proteinExistence type="predicted"/>
<dbReference type="Gene3D" id="3.30.450.380">
    <property type="match status" value="1"/>
</dbReference>
<dbReference type="EMBL" id="DRUC01000100">
    <property type="protein sequence ID" value="HHF48819.1"/>
    <property type="molecule type" value="Genomic_DNA"/>
</dbReference>
<protein>
    <submittedName>
        <fullName evidence="1">Uncharacterized protein</fullName>
    </submittedName>
</protein>
<gene>
    <name evidence="1" type="ORF">ENL48_06795</name>
</gene>
<name>A0A7J3TJ85_9EURY</name>
<sequence length="94" mass="11041">MLFWRKKKVETKETPVEEKGEEVEILESYKIDDLVSVRIVAGTPPRYEVIEPELTAGERELIKEIKTRLYEVIDAEPDEIADRESYLRGTVFRK</sequence>
<accession>A0A7J3TJ85</accession>
<comment type="caution">
    <text evidence="1">The sequence shown here is derived from an EMBL/GenBank/DDBJ whole genome shotgun (WGS) entry which is preliminary data.</text>
</comment>
<evidence type="ECO:0000313" key="1">
    <source>
        <dbReference type="EMBL" id="HHF48819.1"/>
    </source>
</evidence>
<reference evidence="1" key="1">
    <citation type="journal article" date="2020" name="mSystems">
        <title>Genome- and Community-Level Interaction Insights into Carbon Utilization and Element Cycling Functions of Hydrothermarchaeota in Hydrothermal Sediment.</title>
        <authorList>
            <person name="Zhou Z."/>
            <person name="Liu Y."/>
            <person name="Xu W."/>
            <person name="Pan J."/>
            <person name="Luo Z.H."/>
            <person name="Li M."/>
        </authorList>
    </citation>
    <scope>NUCLEOTIDE SEQUENCE [LARGE SCALE GENOMIC DNA]</scope>
    <source>
        <strain evidence="1">SpSt-10</strain>
    </source>
</reference>
<organism evidence="1">
    <name type="scientific">Geoglobus ahangari</name>
    <dbReference type="NCBI Taxonomy" id="113653"/>
    <lineage>
        <taxon>Archaea</taxon>
        <taxon>Methanobacteriati</taxon>
        <taxon>Methanobacteriota</taxon>
        <taxon>Archaeoglobi</taxon>
        <taxon>Archaeoglobales</taxon>
        <taxon>Archaeoglobaceae</taxon>
        <taxon>Geoglobus</taxon>
    </lineage>
</organism>
<dbReference type="AlphaFoldDB" id="A0A7J3TJ85"/>